<name>A0A267GNH7_9PLAT</name>
<dbReference type="OrthoDB" id="413122at2759"/>
<dbReference type="Proteomes" id="UP000215902">
    <property type="component" value="Unassembled WGS sequence"/>
</dbReference>
<feature type="compositionally biased region" description="Polar residues" evidence="1">
    <location>
        <begin position="710"/>
        <end position="727"/>
    </location>
</feature>
<feature type="compositionally biased region" description="Basic residues" evidence="1">
    <location>
        <begin position="619"/>
        <end position="628"/>
    </location>
</feature>
<dbReference type="AlphaFoldDB" id="A0A267GNH7"/>
<feature type="region of interest" description="Disordered" evidence="1">
    <location>
        <begin position="612"/>
        <end position="650"/>
    </location>
</feature>
<evidence type="ECO:0000313" key="2">
    <source>
        <dbReference type="EMBL" id="PAA86842.1"/>
    </source>
</evidence>
<dbReference type="STRING" id="282301.A0A267GNH7"/>
<organism evidence="2 3">
    <name type="scientific">Macrostomum lignano</name>
    <dbReference type="NCBI Taxonomy" id="282301"/>
    <lineage>
        <taxon>Eukaryota</taxon>
        <taxon>Metazoa</taxon>
        <taxon>Spiralia</taxon>
        <taxon>Lophotrochozoa</taxon>
        <taxon>Platyhelminthes</taxon>
        <taxon>Rhabditophora</taxon>
        <taxon>Macrostomorpha</taxon>
        <taxon>Macrostomida</taxon>
        <taxon>Macrostomidae</taxon>
        <taxon>Macrostomum</taxon>
    </lineage>
</organism>
<proteinExistence type="predicted"/>
<keyword evidence="3" id="KW-1185">Reference proteome</keyword>
<feature type="non-terminal residue" evidence="2">
    <location>
        <position position="1"/>
    </location>
</feature>
<reference evidence="2 3" key="1">
    <citation type="submission" date="2017-06" db="EMBL/GenBank/DDBJ databases">
        <title>A platform for efficient transgenesis in Macrostomum lignano, a flatworm model organism for stem cell research.</title>
        <authorList>
            <person name="Berezikov E."/>
        </authorList>
    </citation>
    <scope>NUCLEOTIDE SEQUENCE [LARGE SCALE GENOMIC DNA]</scope>
    <source>
        <strain evidence="2">DV1</strain>
        <tissue evidence="2">Whole organism</tissue>
    </source>
</reference>
<dbReference type="EMBL" id="NIVC01000262">
    <property type="protein sequence ID" value="PAA86842.1"/>
    <property type="molecule type" value="Genomic_DNA"/>
</dbReference>
<sequence>AKKSVNDTSEAISGDHSGAAGAQVFSAGGFFVESCISTNLFVNHFDTRTCKLKPSWLDQVIYPLLRQHGEYCQFSVNKVRLRAFKRHRKDCSFLWMRLVCAEGSGCSMAFVVTLNKAPTDGQSSTLTLRRISEHSGHDVPSSCSSYRYLWQRGSQECRNFVLSQATNPAAKPTQIYVKAIELFGSEECSLSAVRTTVSRTKAADDKSPDDIRDLRLQMKDWKLTINEDGVISGYIQKIDVAPVSVILHTSMQLDLLRDVLKGNQLAPLHLDATGGIVRQTQNVPSTVLLCSAVVATPDIKRTAVSESIMEVTRSENVSSWLMHFLADFARHCNIGLWELPKKGPQIYVSDFSWVFIHGILRAACTTCVTDYLRVQYNRLRSADLKPPESPVVFICSSHLLRAVARTLKSPDKIDKVTYREFMLSFALLVTSKTLRCAQAVWKAMVEVFTSRRVNPATLKALQILHGRFDFSSLEIPDENQVAEDSANVSNAVQEDVALAELETGLRASSPFAKYFNDLTSEVTASDGNGVLNNLFYPQAVQVVLRKWMPLFPLWSVAVFGGNRSAHVTNAAVESWFSWCKSEALPSPSSRLRLPRFVRAQLTTVKLQLKRLQHEQHPIRPPKRARGRKCGFDAPLNPPGDPWKRSGASKRRRTSFIQSALSIPPAVAPTTCTLAAPAASGSRSGSQPVIVQVRPAIAPTTCTLAAPAASGSRSGISPAPTAQNTTCHSLPDEQIDAPTLQCHFLHYRHGRQRGYRIRRARIVLSMPPVNAWLQH</sequence>
<protein>
    <submittedName>
        <fullName evidence="2">Uncharacterized protein</fullName>
    </submittedName>
</protein>
<accession>A0A267GNH7</accession>
<feature type="region of interest" description="Disordered" evidence="1">
    <location>
        <begin position="706"/>
        <end position="729"/>
    </location>
</feature>
<evidence type="ECO:0000256" key="1">
    <source>
        <dbReference type="SAM" id="MobiDB-lite"/>
    </source>
</evidence>
<comment type="caution">
    <text evidence="2">The sequence shown here is derived from an EMBL/GenBank/DDBJ whole genome shotgun (WGS) entry which is preliminary data.</text>
</comment>
<evidence type="ECO:0000313" key="3">
    <source>
        <dbReference type="Proteomes" id="UP000215902"/>
    </source>
</evidence>
<gene>
    <name evidence="2" type="ORF">BOX15_Mlig004567g3</name>
</gene>